<dbReference type="CDD" id="cd11008">
    <property type="entry name" value="M35_deuterolysin_like"/>
    <property type="match status" value="1"/>
</dbReference>
<dbReference type="EMBL" id="JMSE01000992">
    <property type="protein sequence ID" value="KDN65771.1"/>
    <property type="molecule type" value="Genomic_DNA"/>
</dbReference>
<dbReference type="Pfam" id="PF14521">
    <property type="entry name" value="Aspzincin_M35"/>
    <property type="match status" value="1"/>
</dbReference>
<keyword evidence="9 16" id="KW-0732">Signal</keyword>
<dbReference type="eggNOG" id="ENOG502SU8E">
    <property type="taxonomic scope" value="Eukaryota"/>
</dbReference>
<dbReference type="GO" id="GO:0006508">
    <property type="term" value="P:proteolysis"/>
    <property type="evidence" value="ECO:0007669"/>
    <property type="project" value="UniProtKB-KW"/>
</dbReference>
<protein>
    <recommendedName>
        <fullName evidence="4">deuterolysin</fullName>
        <ecNumber evidence="4">3.4.24.39</ecNumber>
    </recommendedName>
</protein>
<evidence type="ECO:0000256" key="14">
    <source>
        <dbReference type="PIRSR" id="PIRSR601384-1"/>
    </source>
</evidence>
<keyword evidence="11 15" id="KW-0862">Zinc</keyword>
<dbReference type="SMART" id="SM01351">
    <property type="entry name" value="Aspzincin_M35"/>
    <property type="match status" value="1"/>
</dbReference>
<keyword evidence="8 15" id="KW-0479">Metal-binding</keyword>
<dbReference type="OrthoDB" id="412874at2759"/>
<accession>A0A066XJ51</accession>
<evidence type="ECO:0000256" key="10">
    <source>
        <dbReference type="ARBA" id="ARBA00022801"/>
    </source>
</evidence>
<dbReference type="Gene3D" id="3.40.390.10">
    <property type="entry name" value="Collagenase (Catalytic Domain)"/>
    <property type="match status" value="1"/>
</dbReference>
<dbReference type="GO" id="GO:0004222">
    <property type="term" value="F:metalloendopeptidase activity"/>
    <property type="evidence" value="ECO:0007669"/>
    <property type="project" value="InterPro"/>
</dbReference>
<evidence type="ECO:0000256" key="8">
    <source>
        <dbReference type="ARBA" id="ARBA00022723"/>
    </source>
</evidence>
<evidence type="ECO:0000256" key="4">
    <source>
        <dbReference type="ARBA" id="ARBA00012431"/>
    </source>
</evidence>
<feature type="binding site" evidence="15">
    <location>
        <position position="316"/>
    </location>
    <ligand>
        <name>Zn(2+)</name>
        <dbReference type="ChEBI" id="CHEBI:29105"/>
        <note>catalytic</note>
    </ligand>
</feature>
<dbReference type="AlphaFoldDB" id="A0A066XJ51"/>
<keyword evidence="5" id="KW-0964">Secreted</keyword>
<evidence type="ECO:0000256" key="12">
    <source>
        <dbReference type="ARBA" id="ARBA00023049"/>
    </source>
</evidence>
<dbReference type="SUPFAM" id="SSF55486">
    <property type="entry name" value="Metalloproteases ('zincins'), catalytic domain"/>
    <property type="match status" value="1"/>
</dbReference>
<dbReference type="PANTHER" id="PTHR37016:SF5">
    <property type="entry name" value="DEUTEROLYSIN"/>
    <property type="match status" value="1"/>
</dbReference>
<dbReference type="GO" id="GO:0005576">
    <property type="term" value="C:extracellular region"/>
    <property type="evidence" value="ECO:0007669"/>
    <property type="project" value="UniProtKB-SubCell"/>
</dbReference>
<sequence>MIAKALPIVLLAGAASATCPLSVEITNAENHVVNVSVTNTGSEPVSVFKGNTVFSDHATQDLLVTDAADSIAEGKPLPFDGIFVNYKRTGLSASAFQKIEAGQTITVPVNAARSYRLDGVEQAKVTAIQGFRYATGPDTPSSFKDLAACEDVTSGEVEVTPDQATVAEQHISRRAEPSFSSRIQKRAITYSSCSSSQQSSLKTSVADAISMAGKAYTAAGSASAYFTTWFKSTSVKSKVQTIYNDVANVQSKSPKISCTDTYSDCSDGSALLYTVPSANVIVPCPNNGYWDFPEFAPRCSGDDYDKAGSILHEMTHLFGTTDYAYGPVAAQALSATQAAANADTYEMYAESVRLGGCTTG</sequence>
<feature type="domain" description="Lysine-specific metallo-endopeptidase" evidence="17">
    <location>
        <begin position="215"/>
        <end position="350"/>
    </location>
</feature>
<proteinExistence type="inferred from homology"/>
<evidence type="ECO:0000256" key="9">
    <source>
        <dbReference type="ARBA" id="ARBA00022729"/>
    </source>
</evidence>
<comment type="caution">
    <text evidence="18">The sequence shown here is derived from an EMBL/GenBank/DDBJ whole genome shotgun (WGS) entry which is preliminary data.</text>
</comment>
<feature type="active site" evidence="14">
    <location>
        <position position="313"/>
    </location>
</feature>
<evidence type="ECO:0000256" key="13">
    <source>
        <dbReference type="ARBA" id="ARBA00023145"/>
    </source>
</evidence>
<evidence type="ECO:0000256" key="16">
    <source>
        <dbReference type="SAM" id="SignalP"/>
    </source>
</evidence>
<dbReference type="PRINTS" id="PR00768">
    <property type="entry name" value="DEUTEROLYSIN"/>
</dbReference>
<organism evidence="18 19">
    <name type="scientific">Colletotrichum sublineola</name>
    <name type="common">Sorghum anthracnose fungus</name>
    <dbReference type="NCBI Taxonomy" id="1173701"/>
    <lineage>
        <taxon>Eukaryota</taxon>
        <taxon>Fungi</taxon>
        <taxon>Dikarya</taxon>
        <taxon>Ascomycota</taxon>
        <taxon>Pezizomycotina</taxon>
        <taxon>Sordariomycetes</taxon>
        <taxon>Hypocreomycetidae</taxon>
        <taxon>Glomerellales</taxon>
        <taxon>Glomerellaceae</taxon>
        <taxon>Colletotrichum</taxon>
        <taxon>Colletotrichum graminicola species complex</taxon>
    </lineage>
</organism>
<evidence type="ECO:0000259" key="17">
    <source>
        <dbReference type="SMART" id="SM01351"/>
    </source>
</evidence>
<keyword evidence="7" id="KW-0165">Cleavage on pair of basic residues</keyword>
<dbReference type="OMA" id="AYFTTWF"/>
<keyword evidence="12 18" id="KW-0482">Metalloprotease</keyword>
<keyword evidence="10" id="KW-0378">Hydrolase</keyword>
<dbReference type="EC" id="3.4.24.39" evidence="4"/>
<feature type="binding site" evidence="15">
    <location>
        <position position="312"/>
    </location>
    <ligand>
        <name>Zn(2+)</name>
        <dbReference type="ChEBI" id="CHEBI:29105"/>
        <note>catalytic</note>
    </ligand>
</feature>
<evidence type="ECO:0000256" key="6">
    <source>
        <dbReference type="ARBA" id="ARBA00022670"/>
    </source>
</evidence>
<evidence type="ECO:0000256" key="3">
    <source>
        <dbReference type="ARBA" id="ARBA00010279"/>
    </source>
</evidence>
<evidence type="ECO:0000256" key="5">
    <source>
        <dbReference type="ARBA" id="ARBA00022525"/>
    </source>
</evidence>
<feature type="chain" id="PRO_5006996816" description="deuterolysin" evidence="16">
    <location>
        <begin position="18"/>
        <end position="360"/>
    </location>
</feature>
<dbReference type="GO" id="GO:0046872">
    <property type="term" value="F:metal ion binding"/>
    <property type="evidence" value="ECO:0007669"/>
    <property type="project" value="UniProtKB-KW"/>
</dbReference>
<dbReference type="PANTHER" id="PTHR37016">
    <property type="match status" value="1"/>
</dbReference>
<evidence type="ECO:0000313" key="19">
    <source>
        <dbReference type="Proteomes" id="UP000027238"/>
    </source>
</evidence>
<evidence type="ECO:0000256" key="7">
    <source>
        <dbReference type="ARBA" id="ARBA00022685"/>
    </source>
</evidence>
<dbReference type="Proteomes" id="UP000027238">
    <property type="component" value="Unassembled WGS sequence"/>
</dbReference>
<evidence type="ECO:0000256" key="1">
    <source>
        <dbReference type="ARBA" id="ARBA00001187"/>
    </source>
</evidence>
<dbReference type="InterPro" id="IPR050414">
    <property type="entry name" value="Fungal_M35_metalloproteases"/>
</dbReference>
<feature type="signal peptide" evidence="16">
    <location>
        <begin position="1"/>
        <end position="17"/>
    </location>
</feature>
<dbReference type="Gene3D" id="2.60.40.2970">
    <property type="match status" value="1"/>
</dbReference>
<dbReference type="HOGENOM" id="CLU_045019_0_0_1"/>
<dbReference type="InterPro" id="IPR029463">
    <property type="entry name" value="Lys_MEP"/>
</dbReference>
<name>A0A066XJ51_COLSU</name>
<dbReference type="InterPro" id="IPR024079">
    <property type="entry name" value="MetalloPept_cat_dom_sf"/>
</dbReference>
<keyword evidence="19" id="KW-1185">Reference proteome</keyword>
<comment type="catalytic activity">
    <reaction evidence="1">
        <text>Preferential cleavage of bonds with hydrophobic residues in P1'. Also 3-Asn-|-Gln-4 and 8-Gly-|-Ser-9 bonds in insulin B chain.</text>
        <dbReference type="EC" id="3.4.24.39"/>
    </reaction>
</comment>
<dbReference type="STRING" id="1173701.A0A066XJ51"/>
<comment type="similarity">
    <text evidence="3">Belongs to the peptidase M35 family.</text>
</comment>
<dbReference type="InterPro" id="IPR001384">
    <property type="entry name" value="Peptidase_M35"/>
</dbReference>
<comment type="subcellular location">
    <subcellularLocation>
        <location evidence="2">Secreted</location>
    </subcellularLocation>
</comment>
<evidence type="ECO:0000256" key="15">
    <source>
        <dbReference type="PIRSR" id="PIRSR601384-2"/>
    </source>
</evidence>
<comment type="cofactor">
    <cofactor evidence="15">
        <name>Zn(2+)</name>
        <dbReference type="ChEBI" id="CHEBI:29105"/>
    </cofactor>
    <text evidence="15">Binds 1 zinc ion per subunit.</text>
</comment>
<evidence type="ECO:0000256" key="2">
    <source>
        <dbReference type="ARBA" id="ARBA00004613"/>
    </source>
</evidence>
<feature type="binding site" evidence="15">
    <location>
        <position position="322"/>
    </location>
    <ligand>
        <name>Zn(2+)</name>
        <dbReference type="ChEBI" id="CHEBI:29105"/>
        <note>catalytic</note>
    </ligand>
</feature>
<evidence type="ECO:0000256" key="11">
    <source>
        <dbReference type="ARBA" id="ARBA00022833"/>
    </source>
</evidence>
<keyword evidence="13" id="KW-0865">Zymogen</keyword>
<gene>
    <name evidence="18" type="ORF">CSUB01_05831</name>
</gene>
<evidence type="ECO:0000313" key="18">
    <source>
        <dbReference type="EMBL" id="KDN65771.1"/>
    </source>
</evidence>
<reference evidence="19" key="1">
    <citation type="journal article" date="2014" name="Genome Announc.">
        <title>Draft genome sequence of Colletotrichum sublineola, a destructive pathogen of cultivated sorghum.</title>
        <authorList>
            <person name="Baroncelli R."/>
            <person name="Sanz-Martin J.M."/>
            <person name="Rech G.E."/>
            <person name="Sukno S.A."/>
            <person name="Thon M.R."/>
        </authorList>
    </citation>
    <scope>NUCLEOTIDE SEQUENCE [LARGE SCALE GENOMIC DNA]</scope>
    <source>
        <strain evidence="19">TX430BB</strain>
    </source>
</reference>
<keyword evidence="6 18" id="KW-0645">Protease</keyword>